<evidence type="ECO:0000313" key="2">
    <source>
        <dbReference type="Proteomes" id="UP001319200"/>
    </source>
</evidence>
<dbReference type="Proteomes" id="UP001319200">
    <property type="component" value="Unassembled WGS sequence"/>
</dbReference>
<proteinExistence type="predicted"/>
<protein>
    <submittedName>
        <fullName evidence="1">Uncharacterized protein</fullName>
    </submittedName>
</protein>
<evidence type="ECO:0000313" key="1">
    <source>
        <dbReference type="EMBL" id="MBT1696711.1"/>
    </source>
</evidence>
<dbReference type="RefSeq" id="WP_254162085.1">
    <property type="nucleotide sequence ID" value="NZ_JAHESF010000005.1"/>
</dbReference>
<dbReference type="AlphaFoldDB" id="A0AAP2GI41"/>
<accession>A0AAP2GI41</accession>
<organism evidence="1 2">
    <name type="scientific">Chryseosolibacter histidini</name>
    <dbReference type="NCBI Taxonomy" id="2782349"/>
    <lineage>
        <taxon>Bacteria</taxon>
        <taxon>Pseudomonadati</taxon>
        <taxon>Bacteroidota</taxon>
        <taxon>Cytophagia</taxon>
        <taxon>Cytophagales</taxon>
        <taxon>Chryseotaleaceae</taxon>
        <taxon>Chryseosolibacter</taxon>
    </lineage>
</organism>
<comment type="caution">
    <text evidence="1">The sequence shown here is derived from an EMBL/GenBank/DDBJ whole genome shotgun (WGS) entry which is preliminary data.</text>
</comment>
<reference evidence="1 2" key="1">
    <citation type="submission" date="2021-05" db="EMBL/GenBank/DDBJ databases">
        <title>A Polyphasic approach of four new species of the genus Ohtaekwangia: Ohtaekwangia histidinii sp. nov., Ohtaekwangia cretensis sp. nov., Ohtaekwangia indiensis sp. nov., Ohtaekwangia reichenbachii sp. nov. from diverse environment.</title>
        <authorList>
            <person name="Octaviana S."/>
        </authorList>
    </citation>
    <scope>NUCLEOTIDE SEQUENCE [LARGE SCALE GENOMIC DNA]</scope>
    <source>
        <strain evidence="1 2">PWU4</strain>
    </source>
</reference>
<dbReference type="EMBL" id="JAHESF010000005">
    <property type="protein sequence ID" value="MBT1696711.1"/>
    <property type="molecule type" value="Genomic_DNA"/>
</dbReference>
<name>A0AAP2GI41_9BACT</name>
<keyword evidence="2" id="KW-1185">Reference proteome</keyword>
<gene>
    <name evidence="1" type="ORF">KK083_07490</name>
</gene>
<sequence>MNSTDELIDYLIANPTDRFSISWRNKDRSTGLHNIDLFFTNDGHLILGLSCIANDEEADEWLKKIMDFCRETNGYITFEQPPPLNATDFLAIVASLK</sequence>